<name>A0A7Z2ZUB2_9BURK</name>
<evidence type="ECO:0000256" key="1">
    <source>
        <dbReference type="SAM" id="MobiDB-lite"/>
    </source>
</evidence>
<dbReference type="KEGG" id="mfy:HH212_21300"/>
<proteinExistence type="predicted"/>
<reference evidence="2 3" key="1">
    <citation type="submission" date="2020-04" db="EMBL/GenBank/DDBJ databases">
        <title>Genome sequencing of novel species.</title>
        <authorList>
            <person name="Heo J."/>
            <person name="Kim S.-J."/>
            <person name="Kim J.-S."/>
            <person name="Hong S.-B."/>
            <person name="Kwon S.-W."/>
        </authorList>
    </citation>
    <scope>NUCLEOTIDE SEQUENCE [LARGE SCALE GENOMIC DNA]</scope>
    <source>
        <strain evidence="2 3">GN2-R2</strain>
    </source>
</reference>
<gene>
    <name evidence="2" type="ORF">HH212_21300</name>
</gene>
<accession>A0A7Z2ZUB2</accession>
<sequence>MGSSDVERAWAAPSCSRFLPVYRWTGMQVSGSQALPQKSAAGRSFADARTRPATPGMRGTEDYISTNVIAYNLLTV</sequence>
<organism evidence="2 3">
    <name type="scientific">Massilia forsythiae</name>
    <dbReference type="NCBI Taxonomy" id="2728020"/>
    <lineage>
        <taxon>Bacteria</taxon>
        <taxon>Pseudomonadati</taxon>
        <taxon>Pseudomonadota</taxon>
        <taxon>Betaproteobacteria</taxon>
        <taxon>Burkholderiales</taxon>
        <taxon>Oxalobacteraceae</taxon>
        <taxon>Telluria group</taxon>
        <taxon>Massilia</taxon>
    </lineage>
</organism>
<dbReference type="RefSeq" id="WP_170204331.1">
    <property type="nucleotide sequence ID" value="NZ_CP051685.1"/>
</dbReference>
<dbReference type="EMBL" id="CP051685">
    <property type="protein sequence ID" value="QJE02244.1"/>
    <property type="molecule type" value="Genomic_DNA"/>
</dbReference>
<evidence type="ECO:0000313" key="3">
    <source>
        <dbReference type="Proteomes" id="UP000502415"/>
    </source>
</evidence>
<evidence type="ECO:0000313" key="2">
    <source>
        <dbReference type="EMBL" id="QJE02244.1"/>
    </source>
</evidence>
<dbReference type="AlphaFoldDB" id="A0A7Z2ZUB2"/>
<dbReference type="Proteomes" id="UP000502415">
    <property type="component" value="Chromosome"/>
</dbReference>
<feature type="region of interest" description="Disordered" evidence="1">
    <location>
        <begin position="38"/>
        <end position="59"/>
    </location>
</feature>
<keyword evidence="3" id="KW-1185">Reference proteome</keyword>
<protein>
    <submittedName>
        <fullName evidence="2">Uncharacterized protein</fullName>
    </submittedName>
</protein>